<evidence type="ECO:0000256" key="6">
    <source>
        <dbReference type="ARBA" id="ARBA00023136"/>
    </source>
</evidence>
<evidence type="ECO:0000256" key="4">
    <source>
        <dbReference type="ARBA" id="ARBA00022692"/>
    </source>
</evidence>
<keyword evidence="3" id="KW-1003">Cell membrane</keyword>
<dbReference type="GO" id="GO:0008381">
    <property type="term" value="F:mechanosensitive monoatomic ion channel activity"/>
    <property type="evidence" value="ECO:0007669"/>
    <property type="project" value="InterPro"/>
</dbReference>
<dbReference type="PATRIC" id="fig|1618480.3.peg.481"/>
<evidence type="ECO:0000256" key="2">
    <source>
        <dbReference type="ARBA" id="ARBA00008017"/>
    </source>
</evidence>
<dbReference type="InterPro" id="IPR006685">
    <property type="entry name" value="MscS_channel_2nd"/>
</dbReference>
<feature type="domain" description="Mechanosensitive ion channel MscS" evidence="8">
    <location>
        <begin position="106"/>
        <end position="165"/>
    </location>
</feature>
<dbReference type="GO" id="GO:0005886">
    <property type="term" value="C:plasma membrane"/>
    <property type="evidence" value="ECO:0007669"/>
    <property type="project" value="UniProtKB-SubCell"/>
</dbReference>
<dbReference type="InterPro" id="IPR023408">
    <property type="entry name" value="MscS_beta-dom_sf"/>
</dbReference>
<dbReference type="STRING" id="1618480.US11_C0006G0040"/>
<dbReference type="InterPro" id="IPR049142">
    <property type="entry name" value="MS_channel_1st"/>
</dbReference>
<gene>
    <name evidence="10" type="ORF">US11_C0006G0040</name>
</gene>
<feature type="transmembrane region" description="Helical" evidence="7">
    <location>
        <begin position="60"/>
        <end position="83"/>
    </location>
</feature>
<sequence>MIEFFSRPSTLNKVLFAIIIFGLASLLSLFLKKSIDAIFAGVKKKIIQERTLAKTRTARAILKSIIDAVLFLTTLLIVLSYWGIDIIPILTGASILGLVLSFGSQTLIKDLISGFFILLEDQFSVGDRIKIGNFEGEVYHVTLRLTILRDSKGNLIYVPNSQINTVIRFKKEVPPSKIIRIKK</sequence>
<feature type="transmembrane region" description="Helical" evidence="7">
    <location>
        <begin position="89"/>
        <end position="108"/>
    </location>
</feature>
<evidence type="ECO:0000259" key="9">
    <source>
        <dbReference type="Pfam" id="PF21088"/>
    </source>
</evidence>
<dbReference type="InterPro" id="IPR045276">
    <property type="entry name" value="YbiO_bact"/>
</dbReference>
<reference evidence="10 11" key="1">
    <citation type="journal article" date="2015" name="Nature">
        <title>rRNA introns, odd ribosomes, and small enigmatic genomes across a large radiation of phyla.</title>
        <authorList>
            <person name="Brown C.T."/>
            <person name="Hug L.A."/>
            <person name="Thomas B.C."/>
            <person name="Sharon I."/>
            <person name="Castelle C.J."/>
            <person name="Singh A."/>
            <person name="Wilkins M.J."/>
            <person name="Williams K.H."/>
            <person name="Banfield J.F."/>
        </authorList>
    </citation>
    <scope>NUCLEOTIDE SEQUENCE [LARGE SCALE GENOMIC DNA]</scope>
</reference>
<keyword evidence="6 7" id="KW-0472">Membrane</keyword>
<dbReference type="AlphaFoldDB" id="A0A0G0E3Y5"/>
<keyword evidence="4 7" id="KW-0812">Transmembrane</keyword>
<dbReference type="EMBL" id="LBRS01000006">
    <property type="protein sequence ID" value="KKQ01598.1"/>
    <property type="molecule type" value="Genomic_DNA"/>
</dbReference>
<evidence type="ECO:0000256" key="3">
    <source>
        <dbReference type="ARBA" id="ARBA00022475"/>
    </source>
</evidence>
<dbReference type="InterPro" id="IPR010920">
    <property type="entry name" value="LSM_dom_sf"/>
</dbReference>
<dbReference type="Gene3D" id="2.30.30.60">
    <property type="match status" value="1"/>
</dbReference>
<feature type="domain" description="Mechanosensitive ion channel transmembrane helices 2/3" evidence="9">
    <location>
        <begin position="69"/>
        <end position="105"/>
    </location>
</feature>
<dbReference type="Proteomes" id="UP000034344">
    <property type="component" value="Unassembled WGS sequence"/>
</dbReference>
<evidence type="ECO:0000256" key="1">
    <source>
        <dbReference type="ARBA" id="ARBA00004651"/>
    </source>
</evidence>
<dbReference type="SUPFAM" id="SSF50182">
    <property type="entry name" value="Sm-like ribonucleoproteins"/>
    <property type="match status" value="1"/>
</dbReference>
<protein>
    <submittedName>
        <fullName evidence="10">MscS Mechanosensitive ion channel</fullName>
    </submittedName>
</protein>
<comment type="similarity">
    <text evidence="2">Belongs to the MscS (TC 1.A.23) family.</text>
</comment>
<evidence type="ECO:0000313" key="10">
    <source>
        <dbReference type="EMBL" id="KKQ01598.1"/>
    </source>
</evidence>
<dbReference type="PANTHER" id="PTHR30460:SF0">
    <property type="entry name" value="MODERATE CONDUCTANCE MECHANOSENSITIVE CHANNEL YBIO"/>
    <property type="match status" value="1"/>
</dbReference>
<dbReference type="Pfam" id="PF21088">
    <property type="entry name" value="MS_channel_1st"/>
    <property type="match status" value="1"/>
</dbReference>
<dbReference type="PANTHER" id="PTHR30460">
    <property type="entry name" value="MODERATE CONDUCTANCE MECHANOSENSITIVE CHANNEL YBIO"/>
    <property type="match status" value="1"/>
</dbReference>
<organism evidence="10 11">
    <name type="scientific">Candidatus Roizmanbacteria bacterium GW2011_GWA2_36_23</name>
    <dbReference type="NCBI Taxonomy" id="1618480"/>
    <lineage>
        <taxon>Bacteria</taxon>
        <taxon>Candidatus Roizmaniibacteriota</taxon>
    </lineage>
</organism>
<evidence type="ECO:0000256" key="7">
    <source>
        <dbReference type="SAM" id="Phobius"/>
    </source>
</evidence>
<evidence type="ECO:0000259" key="8">
    <source>
        <dbReference type="Pfam" id="PF00924"/>
    </source>
</evidence>
<evidence type="ECO:0000256" key="5">
    <source>
        <dbReference type="ARBA" id="ARBA00022989"/>
    </source>
</evidence>
<dbReference type="SUPFAM" id="SSF82861">
    <property type="entry name" value="Mechanosensitive channel protein MscS (YggB), transmembrane region"/>
    <property type="match status" value="1"/>
</dbReference>
<dbReference type="Gene3D" id="1.10.287.1260">
    <property type="match status" value="1"/>
</dbReference>
<proteinExistence type="inferred from homology"/>
<dbReference type="Pfam" id="PF00924">
    <property type="entry name" value="MS_channel_2nd"/>
    <property type="match status" value="1"/>
</dbReference>
<accession>A0A0G0E3Y5</accession>
<keyword evidence="5 7" id="KW-1133">Transmembrane helix</keyword>
<comment type="caution">
    <text evidence="10">The sequence shown here is derived from an EMBL/GenBank/DDBJ whole genome shotgun (WGS) entry which is preliminary data.</text>
</comment>
<feature type="transmembrane region" description="Helical" evidence="7">
    <location>
        <begin position="14"/>
        <end position="31"/>
    </location>
</feature>
<name>A0A0G0E3Y5_9BACT</name>
<comment type="subcellular location">
    <subcellularLocation>
        <location evidence="1">Cell membrane</location>
        <topology evidence="1">Multi-pass membrane protein</topology>
    </subcellularLocation>
</comment>
<evidence type="ECO:0000313" key="11">
    <source>
        <dbReference type="Proteomes" id="UP000034344"/>
    </source>
</evidence>
<dbReference type="InterPro" id="IPR011014">
    <property type="entry name" value="MscS_channel_TM-2"/>
</dbReference>